<keyword evidence="5 11" id="KW-0067">ATP-binding</keyword>
<dbReference type="RefSeq" id="WP_060459151.1">
    <property type="nucleotide sequence ID" value="NZ_AP014808.1"/>
</dbReference>
<evidence type="ECO:0000256" key="6">
    <source>
        <dbReference type="ARBA" id="ARBA00023125"/>
    </source>
</evidence>
<dbReference type="STRING" id="1600.LBAT_0274"/>
<keyword evidence="6" id="KW-0238">DNA-binding</keyword>
<evidence type="ECO:0000256" key="7">
    <source>
        <dbReference type="ARBA" id="ARBA00023235"/>
    </source>
</evidence>
<keyword evidence="3 11" id="KW-0378">Hydrolase</keyword>
<dbReference type="PROSITE" id="PS51198">
    <property type="entry name" value="UVRD_HELICASE_ATP_BIND"/>
    <property type="match status" value="1"/>
</dbReference>
<protein>
    <recommendedName>
        <fullName evidence="9">DNA 3'-5' helicase</fullName>
        <ecNumber evidence="9">5.6.2.4</ecNumber>
    </recommendedName>
</protein>
<dbReference type="GO" id="GO:0000725">
    <property type="term" value="P:recombinational repair"/>
    <property type="evidence" value="ECO:0007669"/>
    <property type="project" value="TreeGrafter"/>
</dbReference>
<evidence type="ECO:0000256" key="3">
    <source>
        <dbReference type="ARBA" id="ARBA00022801"/>
    </source>
</evidence>
<dbReference type="InterPro" id="IPR013986">
    <property type="entry name" value="DExx_box_DNA_helicase_dom_sf"/>
</dbReference>
<dbReference type="InterPro" id="IPR014017">
    <property type="entry name" value="DNA_helicase_UvrD-like_C"/>
</dbReference>
<keyword evidence="4 11" id="KW-0347">Helicase</keyword>
<evidence type="ECO:0000313" key="13">
    <source>
        <dbReference type="EMBL" id="BAQ56663.1"/>
    </source>
</evidence>
<dbReference type="InterPro" id="IPR014016">
    <property type="entry name" value="UvrD-like_ATP-bd"/>
</dbReference>
<evidence type="ECO:0000256" key="10">
    <source>
        <dbReference type="ARBA" id="ARBA00048988"/>
    </source>
</evidence>
<feature type="binding site" evidence="11">
    <location>
        <begin position="38"/>
        <end position="45"/>
    </location>
    <ligand>
        <name>ATP</name>
        <dbReference type="ChEBI" id="CHEBI:30616"/>
    </ligand>
</feature>
<dbReference type="EMBL" id="AP014808">
    <property type="protein sequence ID" value="BAQ56663.1"/>
    <property type="molecule type" value="Genomic_DNA"/>
</dbReference>
<proteinExistence type="inferred from homology"/>
<evidence type="ECO:0000256" key="5">
    <source>
        <dbReference type="ARBA" id="ARBA00022840"/>
    </source>
</evidence>
<keyword evidence="14" id="KW-1185">Reference proteome</keyword>
<dbReference type="Gene3D" id="3.40.50.300">
    <property type="entry name" value="P-loop containing nucleotide triphosphate hydrolases"/>
    <property type="match status" value="3"/>
</dbReference>
<comment type="catalytic activity">
    <reaction evidence="10">
        <text>ATP + H2O = ADP + phosphate + H(+)</text>
        <dbReference type="Rhea" id="RHEA:13065"/>
        <dbReference type="ChEBI" id="CHEBI:15377"/>
        <dbReference type="ChEBI" id="CHEBI:15378"/>
        <dbReference type="ChEBI" id="CHEBI:30616"/>
        <dbReference type="ChEBI" id="CHEBI:43474"/>
        <dbReference type="ChEBI" id="CHEBI:456216"/>
        <dbReference type="EC" id="5.6.2.4"/>
    </reaction>
</comment>
<dbReference type="Proteomes" id="UP000035709">
    <property type="component" value="Chromosome"/>
</dbReference>
<dbReference type="KEGG" id="lae:LBAT_0274"/>
<dbReference type="GO" id="GO:0043138">
    <property type="term" value="F:3'-5' DNA helicase activity"/>
    <property type="evidence" value="ECO:0007669"/>
    <property type="project" value="UniProtKB-EC"/>
</dbReference>
<evidence type="ECO:0000256" key="1">
    <source>
        <dbReference type="ARBA" id="ARBA00009922"/>
    </source>
</evidence>
<evidence type="ECO:0000259" key="12">
    <source>
        <dbReference type="PROSITE" id="PS51198"/>
    </source>
</evidence>
<evidence type="ECO:0000256" key="11">
    <source>
        <dbReference type="PROSITE-ProRule" id="PRU00560"/>
    </source>
</evidence>
<dbReference type="PATRIC" id="fig|1600.4.peg.280"/>
<accession>A0A0D6A1H9</accession>
<dbReference type="PANTHER" id="PTHR11070">
    <property type="entry name" value="UVRD / RECB / PCRA DNA HELICASE FAMILY MEMBER"/>
    <property type="match status" value="1"/>
</dbReference>
<dbReference type="CDD" id="cd17932">
    <property type="entry name" value="DEXQc_UvrD"/>
    <property type="match status" value="1"/>
</dbReference>
<dbReference type="GO" id="GO:0016887">
    <property type="term" value="F:ATP hydrolysis activity"/>
    <property type="evidence" value="ECO:0007669"/>
    <property type="project" value="RHEA"/>
</dbReference>
<evidence type="ECO:0000313" key="14">
    <source>
        <dbReference type="Proteomes" id="UP000035709"/>
    </source>
</evidence>
<keyword evidence="7" id="KW-0413">Isomerase</keyword>
<sequence>MDDLSAISIIEEACGYKLSKEQKTCIVNHSKKSTLINACAGSGKTSVMIFSIIFDALTNRLMPDQVLCMTFSKKAQKEMEQRYLELRARIVKMHPSIPVGYWQQPRFNTFEAFFYSRLRRLSTYSTASVCTDKTKYYQDIIRFIPNNLRNPDVTKKEDLNNIFKMYDLLISKGYSIDGISVNLKNPDVVKLLENKDKKSLSTLISAISKYNLDENFTSRYLKAVKRYQELKAMDNVIDFNDMKVKLMQALLGDHKDEIINSVKRYQEVFIDEFQDIDYLQWHIIQKLFHKIIHTNLIVVGDDDQSIYSFRGSNPYFIVNFADKLVPDAQIFNLSTNYRTDGKILKSSLPMIERNQYRLHKLIRPNNPASGLCYGDYSTKRGFQDQRFFKKLFFESRNTKKTIAVLVRYNFQKNLIADILTESHITYNVAGQIESLQESKVYQVYLRIMTAFFDNDIENYIRSAKWMGFNKFKKFLTEFRKEYYDNSNDDLENFLSSSLSMFDTKVLKEEPSSDLLLTLIEESLEILDYVKLQKKRKDHESYLVNYFDRINELLSDGLNYYCRNHIISKPQLNVVKDHLTFKMYYYHSFLDFINDEKDRMKQFNALRHKTSNGRVQLLTIHQAKGMEFDEVFLYGETEDSIASGWITLNYDFPSNMTYKAFKAKVDSSLQTYLSLANIMVYCNMPNTGEIFDGFRSKDPTIINDTLRKCYYEIMNISANVEEERRILYVAMTRAKEMLCINFAENAPSPLLDEIDQSYVRGMSHLDAKNLI</sequence>
<dbReference type="InterPro" id="IPR027417">
    <property type="entry name" value="P-loop_NTPase"/>
</dbReference>
<dbReference type="Gene3D" id="1.10.10.160">
    <property type="match status" value="1"/>
</dbReference>
<evidence type="ECO:0000256" key="9">
    <source>
        <dbReference type="ARBA" id="ARBA00034808"/>
    </source>
</evidence>
<keyword evidence="2 11" id="KW-0547">Nucleotide-binding</keyword>
<dbReference type="Pfam" id="PF13361">
    <property type="entry name" value="UvrD_C"/>
    <property type="match status" value="1"/>
</dbReference>
<comment type="catalytic activity">
    <reaction evidence="8">
        <text>Couples ATP hydrolysis with the unwinding of duplex DNA by translocating in the 3'-5' direction.</text>
        <dbReference type="EC" id="5.6.2.4"/>
    </reaction>
</comment>
<evidence type="ECO:0000256" key="4">
    <source>
        <dbReference type="ARBA" id="ARBA00022806"/>
    </source>
</evidence>
<feature type="domain" description="UvrD-like helicase ATP-binding" evidence="12">
    <location>
        <begin position="17"/>
        <end position="340"/>
    </location>
</feature>
<comment type="similarity">
    <text evidence="1">Belongs to the helicase family. UvrD subfamily.</text>
</comment>
<dbReference type="PANTHER" id="PTHR11070:SF2">
    <property type="entry name" value="ATP-DEPENDENT DNA HELICASE SRS2"/>
    <property type="match status" value="1"/>
</dbReference>
<organism evidence="13 14">
    <name type="scientific">Lactobacillus acetotolerans</name>
    <dbReference type="NCBI Taxonomy" id="1600"/>
    <lineage>
        <taxon>Bacteria</taxon>
        <taxon>Bacillati</taxon>
        <taxon>Bacillota</taxon>
        <taxon>Bacilli</taxon>
        <taxon>Lactobacillales</taxon>
        <taxon>Lactobacillaceae</taxon>
        <taxon>Lactobacillus</taxon>
    </lineage>
</organism>
<dbReference type="GO" id="GO:0005524">
    <property type="term" value="F:ATP binding"/>
    <property type="evidence" value="ECO:0007669"/>
    <property type="project" value="UniProtKB-UniRule"/>
</dbReference>
<gene>
    <name evidence="13" type="ORF">LBAT_0274</name>
</gene>
<dbReference type="OrthoDB" id="9810135at2"/>
<dbReference type="GO" id="GO:0003677">
    <property type="term" value="F:DNA binding"/>
    <property type="evidence" value="ECO:0007669"/>
    <property type="project" value="UniProtKB-KW"/>
</dbReference>
<reference evidence="13 14" key="1">
    <citation type="submission" date="2015-03" db="EMBL/GenBank/DDBJ databases">
        <title>Complete genome sequence of Lactobacillus acetotolerans NBRC 13120.</title>
        <authorList>
            <person name="Toh H."/>
            <person name="Morita H."/>
            <person name="Fujita N."/>
        </authorList>
    </citation>
    <scope>NUCLEOTIDE SEQUENCE [LARGE SCALE GENOMIC DNA]</scope>
    <source>
        <strain evidence="13 14">NBRC 13120</strain>
    </source>
</reference>
<evidence type="ECO:0000256" key="8">
    <source>
        <dbReference type="ARBA" id="ARBA00034617"/>
    </source>
</evidence>
<dbReference type="EC" id="5.6.2.4" evidence="9"/>
<dbReference type="Pfam" id="PF00580">
    <property type="entry name" value="UvrD-helicase"/>
    <property type="match status" value="1"/>
</dbReference>
<dbReference type="SUPFAM" id="SSF52540">
    <property type="entry name" value="P-loop containing nucleoside triphosphate hydrolases"/>
    <property type="match status" value="1"/>
</dbReference>
<name>A0A0D6A1H9_9LACO</name>
<dbReference type="InterPro" id="IPR000212">
    <property type="entry name" value="DNA_helicase_UvrD/REP"/>
</dbReference>
<dbReference type="AlphaFoldDB" id="A0A0D6A1H9"/>
<evidence type="ECO:0000256" key="2">
    <source>
        <dbReference type="ARBA" id="ARBA00022741"/>
    </source>
</evidence>